<feature type="domain" description="PepSY" evidence="2">
    <location>
        <begin position="77"/>
        <end position="129"/>
    </location>
</feature>
<protein>
    <submittedName>
        <fullName evidence="3">Peptidase</fullName>
    </submittedName>
</protein>
<evidence type="ECO:0000256" key="1">
    <source>
        <dbReference type="SAM" id="MobiDB-lite"/>
    </source>
</evidence>
<comment type="caution">
    <text evidence="3">The sequence shown here is derived from an EMBL/GenBank/DDBJ whole genome shotgun (WGS) entry which is preliminary data.</text>
</comment>
<feature type="region of interest" description="Disordered" evidence="1">
    <location>
        <begin position="129"/>
        <end position="162"/>
    </location>
</feature>
<dbReference type="OrthoDB" id="425838at2"/>
<dbReference type="RefSeq" id="WP_124978066.1">
    <property type="nucleotide sequence ID" value="NZ_BDQK01000018.1"/>
</dbReference>
<sequence length="162" mass="17237">MKSSSKIILGIALLSTLGISGLVQAINTKQVKLPVAVISSQHKPYQVAEVPGGDGDGEINDDAQEQKESANLQSLAKIGPQQAQQAAEKAIGSQASQVKLENEDGNLVYSVIIGQKDIKVDAGNGKILYTDTSNAETNEKDRPHSSIRIAENADENNETNDR</sequence>
<dbReference type="EMBL" id="BDQK01000018">
    <property type="protein sequence ID" value="GBF82938.1"/>
    <property type="molecule type" value="Genomic_DNA"/>
</dbReference>
<gene>
    <name evidence="3" type="ORF">AsFPU1_4372</name>
</gene>
<feature type="compositionally biased region" description="Acidic residues" evidence="1">
    <location>
        <begin position="152"/>
        <end position="162"/>
    </location>
</feature>
<organism evidence="3 4">
    <name type="scientific">Aphanothece sacrum FPU1</name>
    <dbReference type="NCBI Taxonomy" id="1920663"/>
    <lineage>
        <taxon>Bacteria</taxon>
        <taxon>Bacillati</taxon>
        <taxon>Cyanobacteriota</taxon>
        <taxon>Cyanophyceae</taxon>
        <taxon>Oscillatoriophycideae</taxon>
        <taxon>Chroococcales</taxon>
        <taxon>Aphanothecaceae</taxon>
        <taxon>Aphanothece</taxon>
    </lineage>
</organism>
<dbReference type="Proteomes" id="UP000287247">
    <property type="component" value="Unassembled WGS sequence"/>
</dbReference>
<dbReference type="Pfam" id="PF03413">
    <property type="entry name" value="PepSY"/>
    <property type="match status" value="1"/>
</dbReference>
<dbReference type="Gene3D" id="3.10.450.40">
    <property type="match status" value="1"/>
</dbReference>
<evidence type="ECO:0000259" key="2">
    <source>
        <dbReference type="Pfam" id="PF03413"/>
    </source>
</evidence>
<name>A0A401INY1_APHSA</name>
<dbReference type="InterPro" id="IPR025711">
    <property type="entry name" value="PepSY"/>
</dbReference>
<dbReference type="AlphaFoldDB" id="A0A401INY1"/>
<evidence type="ECO:0000313" key="3">
    <source>
        <dbReference type="EMBL" id="GBF82938.1"/>
    </source>
</evidence>
<reference evidence="4" key="1">
    <citation type="submission" date="2017-05" db="EMBL/GenBank/DDBJ databases">
        <title>Physiological properties and genetic analysis related to exopolysaccharide production of fresh-water unicellular cyanobacterium Aphanothece sacrum, Suizenji Nori, that has been cultured as a food source in Japan.</title>
        <authorList>
            <person name="Kanesaki Y."/>
            <person name="Yoshikawa S."/>
            <person name="Ohki K."/>
        </authorList>
    </citation>
    <scope>NUCLEOTIDE SEQUENCE [LARGE SCALE GENOMIC DNA]</scope>
    <source>
        <strain evidence="4">FPU1</strain>
    </source>
</reference>
<accession>A0A401INY1</accession>
<keyword evidence="4" id="KW-1185">Reference proteome</keyword>
<proteinExistence type="predicted"/>
<evidence type="ECO:0000313" key="4">
    <source>
        <dbReference type="Proteomes" id="UP000287247"/>
    </source>
</evidence>